<sequence length="512" mass="54701">MASRRRMRRTAGHQTLAAQRLAVASEEYWEYRPDQVVMTPEGLPGTVRAVLDGPFPGWEEYKVDLHGGLGGGSYTASQLRPAPTALAARGTAADDYPELAEVLVSRPDPAGLRHVAAKQDGDSDDDDRDDQDDDDSDSDSDDGKKDDSDDDKGNGDDDKDGKKDDGKDSFPFTSMLVIAATDGDFRFQITAAWRDVVAKAKRIRTEGGVRVTLATDGLVVGEVRGDHEVYETGLQRLPGRSSIQAWSCGCKWGAYHWGASDDFSRFAGRMCSHALALTYEAQSRGMFGRDVMADQERPDWVPRHVVVKWDIDQARNEFGRASSLAVAEAPLRLVARAMVESGEDPAEVRLALAAAGVVASVGSPFGEPGSGSVLAPPALGATSPPRAGENPVSAGPLAGADPEGWSHALPGSLDDRLGTLAPDEAGAQAVLHDQPDGALPSTDGGDLGIPAEDEALTPYTARRFAKHALRDFTPAERRALIEEGEDVLARNLGSLQIEGTHYADLDPVPWLD</sequence>
<organism evidence="2 3">
    <name type="scientific">Kitasatospora viridis</name>
    <dbReference type="NCBI Taxonomy" id="281105"/>
    <lineage>
        <taxon>Bacteria</taxon>
        <taxon>Bacillati</taxon>
        <taxon>Actinomycetota</taxon>
        <taxon>Actinomycetes</taxon>
        <taxon>Kitasatosporales</taxon>
        <taxon>Streptomycetaceae</taxon>
        <taxon>Kitasatospora</taxon>
    </lineage>
</organism>
<dbReference type="Proteomes" id="UP000317940">
    <property type="component" value="Unassembled WGS sequence"/>
</dbReference>
<dbReference type="OrthoDB" id="3531920at2"/>
<dbReference type="RefSeq" id="WP_145911476.1">
    <property type="nucleotide sequence ID" value="NZ_BAAAMZ010000022.1"/>
</dbReference>
<accession>A0A561SA44</accession>
<evidence type="ECO:0000313" key="2">
    <source>
        <dbReference type="EMBL" id="TWF71674.1"/>
    </source>
</evidence>
<evidence type="ECO:0000256" key="1">
    <source>
        <dbReference type="SAM" id="MobiDB-lite"/>
    </source>
</evidence>
<comment type="caution">
    <text evidence="2">The sequence shown here is derived from an EMBL/GenBank/DDBJ whole genome shotgun (WGS) entry which is preliminary data.</text>
</comment>
<name>A0A561SA44_9ACTN</name>
<feature type="region of interest" description="Disordered" evidence="1">
    <location>
        <begin position="373"/>
        <end position="419"/>
    </location>
</feature>
<proteinExistence type="predicted"/>
<reference evidence="2 3" key="1">
    <citation type="submission" date="2019-06" db="EMBL/GenBank/DDBJ databases">
        <title>Sequencing the genomes of 1000 actinobacteria strains.</title>
        <authorList>
            <person name="Klenk H.-P."/>
        </authorList>
    </citation>
    <scope>NUCLEOTIDE SEQUENCE [LARGE SCALE GENOMIC DNA]</scope>
    <source>
        <strain evidence="2 3">DSM 44826</strain>
    </source>
</reference>
<protein>
    <submittedName>
        <fullName evidence="2">Uncharacterized protein</fullName>
    </submittedName>
</protein>
<dbReference type="AlphaFoldDB" id="A0A561SA44"/>
<keyword evidence="3" id="KW-1185">Reference proteome</keyword>
<gene>
    <name evidence="2" type="ORF">FHX73_1845</name>
</gene>
<feature type="region of interest" description="Disordered" evidence="1">
    <location>
        <begin position="104"/>
        <end position="166"/>
    </location>
</feature>
<evidence type="ECO:0000313" key="3">
    <source>
        <dbReference type="Proteomes" id="UP000317940"/>
    </source>
</evidence>
<feature type="compositionally biased region" description="Acidic residues" evidence="1">
    <location>
        <begin position="122"/>
        <end position="140"/>
    </location>
</feature>
<feature type="compositionally biased region" description="Basic and acidic residues" evidence="1">
    <location>
        <begin position="141"/>
        <end position="166"/>
    </location>
</feature>
<dbReference type="EMBL" id="VIWT01000008">
    <property type="protein sequence ID" value="TWF71674.1"/>
    <property type="molecule type" value="Genomic_DNA"/>
</dbReference>